<dbReference type="InterPro" id="IPR012938">
    <property type="entry name" value="Glc/Sorbosone_DH"/>
</dbReference>
<comment type="caution">
    <text evidence="3">The sequence shown here is derived from an EMBL/GenBank/DDBJ whole genome shotgun (WGS) entry which is preliminary data.</text>
</comment>
<dbReference type="Gene3D" id="2.120.10.30">
    <property type="entry name" value="TolB, C-terminal domain"/>
    <property type="match status" value="1"/>
</dbReference>
<keyword evidence="4" id="KW-1185">Reference proteome</keyword>
<evidence type="ECO:0000259" key="2">
    <source>
        <dbReference type="Pfam" id="PF07995"/>
    </source>
</evidence>
<feature type="signal peptide" evidence="1">
    <location>
        <begin position="1"/>
        <end position="23"/>
    </location>
</feature>
<dbReference type="RefSeq" id="WP_344696707.1">
    <property type="nucleotide sequence ID" value="NZ_BAABBR010000001.1"/>
</dbReference>
<feature type="domain" description="Glucose/Sorbosone dehydrogenase" evidence="2">
    <location>
        <begin position="46"/>
        <end position="215"/>
    </location>
</feature>
<gene>
    <name evidence="3" type="primary">hcuB</name>
    <name evidence="3" type="ORF">GCM10022281_17640</name>
</gene>
<feature type="domain" description="Glucose/Sorbosone dehydrogenase" evidence="2">
    <location>
        <begin position="249"/>
        <end position="404"/>
    </location>
</feature>
<dbReference type="InterPro" id="IPR011041">
    <property type="entry name" value="Quinoprot_gluc/sorb_DH_b-prop"/>
</dbReference>
<dbReference type="InterPro" id="IPR011042">
    <property type="entry name" value="6-blade_b-propeller_TolB-like"/>
</dbReference>
<evidence type="ECO:0000256" key="1">
    <source>
        <dbReference type="SAM" id="SignalP"/>
    </source>
</evidence>
<keyword evidence="1" id="KW-0732">Signal</keyword>
<evidence type="ECO:0000313" key="4">
    <source>
        <dbReference type="Proteomes" id="UP001424459"/>
    </source>
</evidence>
<protein>
    <submittedName>
        <fullName evidence="3">Hydrophobic compound transporter HcuB</fullName>
    </submittedName>
</protein>
<dbReference type="PROSITE" id="PS51257">
    <property type="entry name" value="PROKAR_LIPOPROTEIN"/>
    <property type="match status" value="1"/>
</dbReference>
<name>A0ABP7U7W3_9SPHN</name>
<reference evidence="4" key="1">
    <citation type="journal article" date="2019" name="Int. J. Syst. Evol. Microbiol.">
        <title>The Global Catalogue of Microorganisms (GCM) 10K type strain sequencing project: providing services to taxonomists for standard genome sequencing and annotation.</title>
        <authorList>
            <consortium name="The Broad Institute Genomics Platform"/>
            <consortium name="The Broad Institute Genome Sequencing Center for Infectious Disease"/>
            <person name="Wu L."/>
            <person name="Ma J."/>
        </authorList>
    </citation>
    <scope>NUCLEOTIDE SEQUENCE [LARGE SCALE GENOMIC DNA]</scope>
    <source>
        <strain evidence="4">JCM 17564</strain>
    </source>
</reference>
<dbReference type="EMBL" id="BAABBR010000001">
    <property type="protein sequence ID" value="GAA4037441.1"/>
    <property type="molecule type" value="Genomic_DNA"/>
</dbReference>
<dbReference type="Pfam" id="PF07995">
    <property type="entry name" value="GSDH"/>
    <property type="match status" value="2"/>
</dbReference>
<feature type="chain" id="PRO_5045714154" evidence="1">
    <location>
        <begin position="24"/>
        <end position="408"/>
    </location>
</feature>
<evidence type="ECO:0000313" key="3">
    <source>
        <dbReference type="EMBL" id="GAA4037441.1"/>
    </source>
</evidence>
<dbReference type="SUPFAM" id="SSF50952">
    <property type="entry name" value="Soluble quinoprotein glucose dehydrogenase"/>
    <property type="match status" value="1"/>
</dbReference>
<accession>A0ABP7U7W3</accession>
<dbReference type="Proteomes" id="UP001424459">
    <property type="component" value="Unassembled WGS sequence"/>
</dbReference>
<organism evidence="3 4">
    <name type="scientific">Sphingomonas rosea</name>
    <dbReference type="NCBI Taxonomy" id="335605"/>
    <lineage>
        <taxon>Bacteria</taxon>
        <taxon>Pseudomonadati</taxon>
        <taxon>Pseudomonadota</taxon>
        <taxon>Alphaproteobacteria</taxon>
        <taxon>Sphingomonadales</taxon>
        <taxon>Sphingomonadaceae</taxon>
        <taxon>Sphingomonas</taxon>
    </lineage>
</organism>
<proteinExistence type="predicted"/>
<dbReference type="PANTHER" id="PTHR19328:SF75">
    <property type="entry name" value="ALDOSE SUGAR DEHYDROGENASE YLII"/>
    <property type="match status" value="1"/>
</dbReference>
<sequence>MRRTASQALFAFGLVLSSCGSPAVSQAERPAAAGAKPFVVTPLGTFDSPWAMTFLPGGSALVTEKGGQVKWWQPDGKVTAVAGAPKVQAGGQGGLLDIVAAPDVATSKLVYLTYSEPSATGGSGLALARARIVTDGGAPRLEGLSVIWRDPAGGRGGQYGARIAFAPDGQSLFLSSGERQRFTPAQDPGQPLGKILHLTLDGKPAAGNPFAGKTGPSTVTVFDPPEDSVAAAKAQGRSVAWPGANLTPAETWSSGHRNPYGLAFGPDGRLWETEMGPQGGDEVNLILPGKNYGWPRASNGSNYNDVDIPDHKPGDGFEAPKVSWNPSISPAGLIVYTGDKFPQWRGDLLLGALSGQALIRVNVTGDKAQKADQWDMGARVREVEQGPDGNVYLLEDGEGGRLLRLSPA</sequence>
<dbReference type="PANTHER" id="PTHR19328">
    <property type="entry name" value="HEDGEHOG-INTERACTING PROTEIN"/>
    <property type="match status" value="1"/>
</dbReference>